<dbReference type="InterPro" id="IPR043129">
    <property type="entry name" value="ATPase_NBD"/>
</dbReference>
<dbReference type="AlphaFoldDB" id="A0A645HSY2"/>
<dbReference type="Pfam" id="PF02782">
    <property type="entry name" value="FGGY_C"/>
    <property type="match status" value="1"/>
</dbReference>
<evidence type="ECO:0000313" key="4">
    <source>
        <dbReference type="EMBL" id="MPN42151.1"/>
    </source>
</evidence>
<keyword evidence="1 4" id="KW-0808">Transferase</keyword>
<comment type="caution">
    <text evidence="4">The sequence shown here is derived from an EMBL/GenBank/DDBJ whole genome shotgun (WGS) entry which is preliminary data.</text>
</comment>
<sequence>MPPGSEGLILLPHCAGSVSPVSNPDARGVAWGITLAHGKAHWARAILESVAYLLADNIGVLNELIGPVAEIRALGGASESPLWMRIFADTLKLPVTVTDCAEATSLGAAMLAATAVGAHPDLTSAAAGMVRVRERFEPGPEAARYPEYLARYRALNQLILPTFGGKQ</sequence>
<dbReference type="PANTHER" id="PTHR43095">
    <property type="entry name" value="SUGAR KINASE"/>
    <property type="match status" value="1"/>
</dbReference>
<dbReference type="GO" id="GO:0004856">
    <property type="term" value="F:D-xylulokinase activity"/>
    <property type="evidence" value="ECO:0007669"/>
    <property type="project" value="UniProtKB-EC"/>
</dbReference>
<evidence type="ECO:0000256" key="2">
    <source>
        <dbReference type="ARBA" id="ARBA00022777"/>
    </source>
</evidence>
<evidence type="ECO:0000256" key="1">
    <source>
        <dbReference type="ARBA" id="ARBA00022679"/>
    </source>
</evidence>
<proteinExistence type="predicted"/>
<accession>A0A645HSY2</accession>
<organism evidence="4">
    <name type="scientific">bioreactor metagenome</name>
    <dbReference type="NCBI Taxonomy" id="1076179"/>
    <lineage>
        <taxon>unclassified sequences</taxon>
        <taxon>metagenomes</taxon>
        <taxon>ecological metagenomes</taxon>
    </lineage>
</organism>
<dbReference type="EMBL" id="VSSQ01099680">
    <property type="protein sequence ID" value="MPN42151.1"/>
    <property type="molecule type" value="Genomic_DNA"/>
</dbReference>
<dbReference type="PANTHER" id="PTHR43095:SF5">
    <property type="entry name" value="XYLULOSE KINASE"/>
    <property type="match status" value="1"/>
</dbReference>
<dbReference type="InterPro" id="IPR050406">
    <property type="entry name" value="FGGY_Carb_Kinase"/>
</dbReference>
<feature type="domain" description="Carbohydrate kinase FGGY C-terminal" evidence="3">
    <location>
        <begin position="6"/>
        <end position="115"/>
    </location>
</feature>
<reference evidence="4" key="1">
    <citation type="submission" date="2019-08" db="EMBL/GenBank/DDBJ databases">
        <authorList>
            <person name="Kucharzyk K."/>
            <person name="Murdoch R.W."/>
            <person name="Higgins S."/>
            <person name="Loffler F."/>
        </authorList>
    </citation>
    <scope>NUCLEOTIDE SEQUENCE</scope>
</reference>
<evidence type="ECO:0000259" key="3">
    <source>
        <dbReference type="Pfam" id="PF02782"/>
    </source>
</evidence>
<keyword evidence="2 4" id="KW-0418">Kinase</keyword>
<dbReference type="SUPFAM" id="SSF53067">
    <property type="entry name" value="Actin-like ATPase domain"/>
    <property type="match status" value="1"/>
</dbReference>
<protein>
    <submittedName>
        <fullName evidence="4">Xylulose kinase</fullName>
        <ecNumber evidence="4">2.7.1.17</ecNumber>
    </submittedName>
</protein>
<dbReference type="InterPro" id="IPR018485">
    <property type="entry name" value="FGGY_C"/>
</dbReference>
<dbReference type="EC" id="2.7.1.17" evidence="4"/>
<gene>
    <name evidence="4" type="primary">xylB_40</name>
    <name evidence="4" type="ORF">SDC9_189707</name>
</gene>
<name>A0A645HSY2_9ZZZZ</name>
<dbReference type="Gene3D" id="3.30.420.40">
    <property type="match status" value="1"/>
</dbReference>